<dbReference type="AlphaFoldDB" id="A0A285HHM1"/>
<dbReference type="InterPro" id="IPR039420">
    <property type="entry name" value="WalR-like"/>
</dbReference>
<evidence type="ECO:0000313" key="7">
    <source>
        <dbReference type="EMBL" id="SNY35198.1"/>
    </source>
</evidence>
<evidence type="ECO:0000256" key="1">
    <source>
        <dbReference type="ARBA" id="ARBA00022553"/>
    </source>
</evidence>
<dbReference type="Gene3D" id="3.40.50.2300">
    <property type="match status" value="1"/>
</dbReference>
<dbReference type="InterPro" id="IPR001789">
    <property type="entry name" value="Sig_transdc_resp-reg_receiver"/>
</dbReference>
<feature type="modified residue" description="4-aspartylphosphate" evidence="5">
    <location>
        <position position="71"/>
    </location>
</feature>
<dbReference type="PROSITE" id="PS50110">
    <property type="entry name" value="RESPONSE_REGULATORY"/>
    <property type="match status" value="1"/>
</dbReference>
<dbReference type="EMBL" id="OBDY01000004">
    <property type="protein sequence ID" value="SNY35198.1"/>
    <property type="molecule type" value="Genomic_DNA"/>
</dbReference>
<evidence type="ECO:0000256" key="4">
    <source>
        <dbReference type="ARBA" id="ARBA00023163"/>
    </source>
</evidence>
<keyword evidence="1 5" id="KW-0597">Phosphoprotein</keyword>
<dbReference type="PANTHER" id="PTHR48111">
    <property type="entry name" value="REGULATOR OF RPOS"/>
    <property type="match status" value="1"/>
</dbReference>
<dbReference type="RefSeq" id="WP_245922973.1">
    <property type="nucleotide sequence ID" value="NZ_OBDY01000004.1"/>
</dbReference>
<reference evidence="8" key="1">
    <citation type="submission" date="2017-09" db="EMBL/GenBank/DDBJ databases">
        <authorList>
            <person name="Varghese N."/>
            <person name="Submissions S."/>
        </authorList>
    </citation>
    <scope>NUCLEOTIDE SEQUENCE [LARGE SCALE GENOMIC DNA]</scope>
    <source>
        <strain evidence="8">CGMCC 4.6857</strain>
    </source>
</reference>
<keyword evidence="4" id="KW-0804">Transcription</keyword>
<evidence type="ECO:0000256" key="5">
    <source>
        <dbReference type="PROSITE-ProRule" id="PRU00169"/>
    </source>
</evidence>
<dbReference type="InterPro" id="IPR011006">
    <property type="entry name" value="CheY-like_superfamily"/>
</dbReference>
<dbReference type="GO" id="GO:0000976">
    <property type="term" value="F:transcription cis-regulatory region binding"/>
    <property type="evidence" value="ECO:0007669"/>
    <property type="project" value="TreeGrafter"/>
</dbReference>
<dbReference type="SUPFAM" id="SSF52172">
    <property type="entry name" value="CheY-like"/>
    <property type="match status" value="1"/>
</dbReference>
<proteinExistence type="predicted"/>
<sequence>MKLSFKLDDAGMASWRPADEPVVLVADDDEDVRELMTFKLERAGFRVIAADNGATALDMVRASRPDAVILDIDMPGLDGLTVCHQLRASAATHGIPVLMCSGRARDLDVDFGFHVGAGDYVVKPFKPDDLLRRLRLLLLGGN</sequence>
<dbReference type="GO" id="GO:0000156">
    <property type="term" value="F:phosphorelay response regulator activity"/>
    <property type="evidence" value="ECO:0007669"/>
    <property type="project" value="TreeGrafter"/>
</dbReference>
<dbReference type="Proteomes" id="UP000219612">
    <property type="component" value="Unassembled WGS sequence"/>
</dbReference>
<evidence type="ECO:0000259" key="6">
    <source>
        <dbReference type="PROSITE" id="PS50110"/>
    </source>
</evidence>
<dbReference type="PANTHER" id="PTHR48111:SF4">
    <property type="entry name" value="DNA-BINDING DUAL TRANSCRIPTIONAL REGULATOR OMPR"/>
    <property type="match status" value="1"/>
</dbReference>
<evidence type="ECO:0000313" key="8">
    <source>
        <dbReference type="Proteomes" id="UP000219612"/>
    </source>
</evidence>
<evidence type="ECO:0000256" key="3">
    <source>
        <dbReference type="ARBA" id="ARBA00023125"/>
    </source>
</evidence>
<dbReference type="Pfam" id="PF00072">
    <property type="entry name" value="Response_reg"/>
    <property type="match status" value="1"/>
</dbReference>
<evidence type="ECO:0000256" key="2">
    <source>
        <dbReference type="ARBA" id="ARBA00023015"/>
    </source>
</evidence>
<name>A0A285HHM1_9ACTN</name>
<keyword evidence="2" id="KW-0805">Transcription regulation</keyword>
<feature type="domain" description="Response regulatory" evidence="6">
    <location>
        <begin position="22"/>
        <end position="138"/>
    </location>
</feature>
<keyword evidence="3" id="KW-0238">DNA-binding</keyword>
<dbReference type="SMART" id="SM00448">
    <property type="entry name" value="REC"/>
    <property type="match status" value="1"/>
</dbReference>
<protein>
    <submittedName>
        <fullName evidence="7">Two-component system, OmpR family, alkaline phosphatase synthesis response regulator PhoP</fullName>
    </submittedName>
</protein>
<accession>A0A285HHM1</accession>
<organism evidence="7 8">
    <name type="scientific">Paractinoplanes atraurantiacus</name>
    <dbReference type="NCBI Taxonomy" id="1036182"/>
    <lineage>
        <taxon>Bacteria</taxon>
        <taxon>Bacillati</taxon>
        <taxon>Actinomycetota</taxon>
        <taxon>Actinomycetes</taxon>
        <taxon>Micromonosporales</taxon>
        <taxon>Micromonosporaceae</taxon>
        <taxon>Paractinoplanes</taxon>
    </lineage>
</organism>
<dbReference type="GO" id="GO:0005829">
    <property type="term" value="C:cytosol"/>
    <property type="evidence" value="ECO:0007669"/>
    <property type="project" value="TreeGrafter"/>
</dbReference>
<gene>
    <name evidence="7" type="ORF">SAMN05421748_104397</name>
</gene>
<dbReference type="GO" id="GO:0032993">
    <property type="term" value="C:protein-DNA complex"/>
    <property type="evidence" value="ECO:0007669"/>
    <property type="project" value="TreeGrafter"/>
</dbReference>
<keyword evidence="8" id="KW-1185">Reference proteome</keyword>
<dbReference type="GO" id="GO:0006355">
    <property type="term" value="P:regulation of DNA-templated transcription"/>
    <property type="evidence" value="ECO:0007669"/>
    <property type="project" value="TreeGrafter"/>
</dbReference>